<evidence type="ECO:0000256" key="1">
    <source>
        <dbReference type="SAM" id="Phobius"/>
    </source>
</evidence>
<keyword evidence="1" id="KW-0472">Membrane</keyword>
<proteinExistence type="predicted"/>
<keyword evidence="3" id="KW-1185">Reference proteome</keyword>
<evidence type="ECO:0000313" key="2">
    <source>
        <dbReference type="EMBL" id="VDK39824.1"/>
    </source>
</evidence>
<evidence type="ECO:0000313" key="3">
    <source>
        <dbReference type="Proteomes" id="UP000271098"/>
    </source>
</evidence>
<feature type="transmembrane region" description="Helical" evidence="1">
    <location>
        <begin position="65"/>
        <end position="85"/>
    </location>
</feature>
<organism evidence="4">
    <name type="scientific">Gongylonema pulchrum</name>
    <dbReference type="NCBI Taxonomy" id="637853"/>
    <lineage>
        <taxon>Eukaryota</taxon>
        <taxon>Metazoa</taxon>
        <taxon>Ecdysozoa</taxon>
        <taxon>Nematoda</taxon>
        <taxon>Chromadorea</taxon>
        <taxon>Rhabditida</taxon>
        <taxon>Spirurina</taxon>
        <taxon>Spiruromorpha</taxon>
        <taxon>Spiruroidea</taxon>
        <taxon>Gongylonematidae</taxon>
        <taxon>Gongylonema</taxon>
    </lineage>
</organism>
<keyword evidence="1" id="KW-0812">Transmembrane</keyword>
<gene>
    <name evidence="2" type="ORF">GPUH_LOCUS3505</name>
</gene>
<accession>A0A183D464</accession>
<protein>
    <submittedName>
        <fullName evidence="4">Transmembrane protein</fullName>
    </submittedName>
</protein>
<sequence>MGSSWKHVEQASCVGTMTDGQMRAERGEDASYLSETWYPWCNSVLMTVLSKLQRLPESTSNFQNVLYAATTVASLLFVGAFVSAARKHGEYANCMIRDG</sequence>
<evidence type="ECO:0000313" key="4">
    <source>
        <dbReference type="WBParaSite" id="GPUH_0000351101-mRNA-1"/>
    </source>
</evidence>
<reference evidence="2 3" key="2">
    <citation type="submission" date="2018-11" db="EMBL/GenBank/DDBJ databases">
        <authorList>
            <consortium name="Pathogen Informatics"/>
        </authorList>
    </citation>
    <scope>NUCLEOTIDE SEQUENCE [LARGE SCALE GENOMIC DNA]</scope>
</reference>
<dbReference type="Proteomes" id="UP000271098">
    <property type="component" value="Unassembled WGS sequence"/>
</dbReference>
<name>A0A183D464_9BILA</name>
<keyword evidence="1" id="KW-1133">Transmembrane helix</keyword>
<dbReference type="EMBL" id="UYRT01006049">
    <property type="protein sequence ID" value="VDK39824.1"/>
    <property type="molecule type" value="Genomic_DNA"/>
</dbReference>
<dbReference type="WBParaSite" id="GPUH_0000351101-mRNA-1">
    <property type="protein sequence ID" value="GPUH_0000351101-mRNA-1"/>
    <property type="gene ID" value="GPUH_0000351101"/>
</dbReference>
<dbReference type="AlphaFoldDB" id="A0A183D464"/>
<reference evidence="4" key="1">
    <citation type="submission" date="2016-06" db="UniProtKB">
        <authorList>
            <consortium name="WormBaseParasite"/>
        </authorList>
    </citation>
    <scope>IDENTIFICATION</scope>
</reference>